<dbReference type="EMBL" id="UGRY01000002">
    <property type="protein sequence ID" value="SUA81337.1"/>
    <property type="molecule type" value="Genomic_DNA"/>
</dbReference>
<evidence type="ECO:0000313" key="3">
    <source>
        <dbReference type="EMBL" id="SUA81337.1"/>
    </source>
</evidence>
<name>A0A378YXP5_9NOCA</name>
<evidence type="ECO:0000313" key="2">
    <source>
        <dbReference type="EMBL" id="QDP79993.1"/>
    </source>
</evidence>
<sequence length="94" mass="10328">MASKDIVVTVSEGDWLTLRDAAECAGMSVPAYVRWGVRLLALQAGPGGSERRDIPVPPRASHRTPITPDEPESTAWTETFAERLSHRADTFHID</sequence>
<feature type="region of interest" description="Disordered" evidence="1">
    <location>
        <begin position="45"/>
        <end position="74"/>
    </location>
</feature>
<evidence type="ECO:0000313" key="5">
    <source>
        <dbReference type="Proteomes" id="UP000317039"/>
    </source>
</evidence>
<reference evidence="2 5" key="2">
    <citation type="submission" date="2019-07" db="EMBL/GenBank/DDBJ databases">
        <title>Complete Genome Sequence and Methylome Analysis of Nocardia otitidis-caviarum NEB252.</title>
        <authorList>
            <person name="Fomenkov A."/>
            <person name="Anton B.P."/>
            <person name="Vincze T."/>
            <person name="Roberts R.J."/>
        </authorList>
    </citation>
    <scope>NUCLEOTIDE SEQUENCE [LARGE SCALE GENOMIC DNA]</scope>
    <source>
        <strain evidence="2 5">NEB252</strain>
    </source>
</reference>
<evidence type="ECO:0000256" key="1">
    <source>
        <dbReference type="SAM" id="MobiDB-lite"/>
    </source>
</evidence>
<dbReference type="OrthoDB" id="4564526at2"/>
<dbReference type="GeneID" id="80333887"/>
<dbReference type="Proteomes" id="UP000255467">
    <property type="component" value="Unassembled WGS sequence"/>
</dbReference>
<reference evidence="3 4" key="1">
    <citation type="submission" date="2018-06" db="EMBL/GenBank/DDBJ databases">
        <authorList>
            <consortium name="Pathogen Informatics"/>
            <person name="Doyle S."/>
        </authorList>
    </citation>
    <scope>NUCLEOTIDE SEQUENCE [LARGE SCALE GENOMIC DNA]</scope>
    <source>
        <strain evidence="3 4">NCTC1934</strain>
    </source>
</reference>
<evidence type="ECO:0000313" key="4">
    <source>
        <dbReference type="Proteomes" id="UP000255467"/>
    </source>
</evidence>
<dbReference type="EMBL" id="CP041695">
    <property type="protein sequence ID" value="QDP79993.1"/>
    <property type="molecule type" value="Genomic_DNA"/>
</dbReference>
<accession>A0A378YXP5</accession>
<organism evidence="3 4">
    <name type="scientific">Nocardia otitidiscaviarum</name>
    <dbReference type="NCBI Taxonomy" id="1823"/>
    <lineage>
        <taxon>Bacteria</taxon>
        <taxon>Bacillati</taxon>
        <taxon>Actinomycetota</taxon>
        <taxon>Actinomycetes</taxon>
        <taxon>Mycobacteriales</taxon>
        <taxon>Nocardiaceae</taxon>
        <taxon>Nocardia</taxon>
    </lineage>
</organism>
<dbReference type="RefSeq" id="WP_143981330.1">
    <property type="nucleotide sequence ID" value="NZ_CP041695.1"/>
</dbReference>
<dbReference type="Proteomes" id="UP000317039">
    <property type="component" value="Chromosome"/>
</dbReference>
<gene>
    <name evidence="2" type="ORF">FOH10_16035</name>
    <name evidence="3" type="ORF">NCTC1934_04727</name>
</gene>
<proteinExistence type="predicted"/>
<dbReference type="KEGG" id="nod:FOH10_16035"/>
<keyword evidence="4" id="KW-1185">Reference proteome</keyword>
<protein>
    <submittedName>
        <fullName evidence="3">Uncharacterized protein</fullName>
    </submittedName>
</protein>
<dbReference type="AlphaFoldDB" id="A0A378YXP5"/>